<evidence type="ECO:0000313" key="3">
    <source>
        <dbReference type="Proteomes" id="UP000028045"/>
    </source>
</evidence>
<sequence>MLFGYVWLQTWINGPHRKYWVIECNGSRMRPVGKRQEQHRPTLIWTEKSDLERRLSTNSRTTEAVPLPTTLTFAEMGPWIERTGWEGTYRGLNRAMLLELVEMPRWRADCPAQQRALYRQFATQSGKISDAEIEDEKRIETIVGLFDKTMDRCEDTVRKTSRGLLCWLRNISPSTCYQKPFSFVIYNSTTRRYRLLFKRCLALVLRAYRMSPEIRRMIIGARLSQKQLHYLERVWHHAYWEDIDTKARALGSTDWVCQAHRDDHGGEVSTGYGEDDENAAAEVGFGVEENWIDTMMVDQDAAELEGEKGEYWTDSSTDSNNDNDDCSSDKQSCNMQNDTEVSGNSKEAIDEGLKAVQSKHLQGLLEAIFGLSLSLCTQSLVDGQPSSTILVFASSIFGFSPGASSFLAARSYTSHLSSLIYIQRLLLLE</sequence>
<dbReference type="OrthoDB" id="4982631at2759"/>
<dbReference type="EMBL" id="KL647855">
    <property type="protein sequence ID" value="KEY73252.1"/>
    <property type="molecule type" value="Genomic_DNA"/>
</dbReference>
<protein>
    <submittedName>
        <fullName evidence="2">Uncharacterized protein</fullName>
    </submittedName>
</protein>
<organism evidence="2 3">
    <name type="scientific">Stachybotrys chartarum (strain CBS 109288 / IBT 7711)</name>
    <name type="common">Toxic black mold</name>
    <name type="synonym">Stilbospora chartarum</name>
    <dbReference type="NCBI Taxonomy" id="1280523"/>
    <lineage>
        <taxon>Eukaryota</taxon>
        <taxon>Fungi</taxon>
        <taxon>Dikarya</taxon>
        <taxon>Ascomycota</taxon>
        <taxon>Pezizomycotina</taxon>
        <taxon>Sordariomycetes</taxon>
        <taxon>Hypocreomycetidae</taxon>
        <taxon>Hypocreales</taxon>
        <taxon>Stachybotryaceae</taxon>
        <taxon>Stachybotrys</taxon>
    </lineage>
</organism>
<keyword evidence="3" id="KW-1185">Reference proteome</keyword>
<feature type="region of interest" description="Disordered" evidence="1">
    <location>
        <begin position="310"/>
        <end position="343"/>
    </location>
</feature>
<dbReference type="AlphaFoldDB" id="A0A084B6S3"/>
<evidence type="ECO:0000256" key="1">
    <source>
        <dbReference type="SAM" id="MobiDB-lite"/>
    </source>
</evidence>
<dbReference type="HOGENOM" id="CLU_767534_0_0_1"/>
<proteinExistence type="predicted"/>
<accession>A0A084B6S3</accession>
<name>A0A084B6S3_STACB</name>
<evidence type="ECO:0000313" key="2">
    <source>
        <dbReference type="EMBL" id="KEY73252.1"/>
    </source>
</evidence>
<reference evidence="2 3" key="1">
    <citation type="journal article" date="2014" name="BMC Genomics">
        <title>Comparative genome sequencing reveals chemotype-specific gene clusters in the toxigenic black mold Stachybotrys.</title>
        <authorList>
            <person name="Semeiks J."/>
            <person name="Borek D."/>
            <person name="Otwinowski Z."/>
            <person name="Grishin N.V."/>
        </authorList>
    </citation>
    <scope>NUCLEOTIDE SEQUENCE [LARGE SCALE GENOMIC DNA]</scope>
    <source>
        <strain evidence="3">CBS 109288 / IBT 7711</strain>
    </source>
</reference>
<dbReference type="Proteomes" id="UP000028045">
    <property type="component" value="Unassembled WGS sequence"/>
</dbReference>
<gene>
    <name evidence="2" type="ORF">S7711_10084</name>
</gene>